<organism evidence="2 3">
    <name type="scientific">Pedobacter aquae</name>
    <dbReference type="NCBI Taxonomy" id="2605747"/>
    <lineage>
        <taxon>Bacteria</taxon>
        <taxon>Pseudomonadati</taxon>
        <taxon>Bacteroidota</taxon>
        <taxon>Sphingobacteriia</taxon>
        <taxon>Sphingobacteriales</taxon>
        <taxon>Sphingobacteriaceae</taxon>
        <taxon>Pedobacter</taxon>
    </lineage>
</organism>
<dbReference type="AlphaFoldDB" id="A0A5C0VN02"/>
<dbReference type="KEGG" id="pej:FYC62_14010"/>
<evidence type="ECO:0000313" key="2">
    <source>
        <dbReference type="EMBL" id="QEK53342.1"/>
    </source>
</evidence>
<gene>
    <name evidence="2" type="ORF">FYC62_14010</name>
</gene>
<protein>
    <submittedName>
        <fullName evidence="2">DUF2281 domain-containing protein</fullName>
    </submittedName>
</protein>
<dbReference type="InterPro" id="IPR018739">
    <property type="entry name" value="DUF2281"/>
</dbReference>
<keyword evidence="3" id="KW-1185">Reference proteome</keyword>
<evidence type="ECO:0000259" key="1">
    <source>
        <dbReference type="Pfam" id="PF10047"/>
    </source>
</evidence>
<name>A0A5C0VN02_9SPHI</name>
<proteinExistence type="predicted"/>
<dbReference type="Pfam" id="PF10047">
    <property type="entry name" value="DUF2281"/>
    <property type="match status" value="1"/>
</dbReference>
<dbReference type="EMBL" id="CP043329">
    <property type="protein sequence ID" value="QEK53342.1"/>
    <property type="molecule type" value="Genomic_DNA"/>
</dbReference>
<dbReference type="Proteomes" id="UP000323653">
    <property type="component" value="Chromosome"/>
</dbReference>
<sequence>MVPKFGELKGKIKISNDFDAPIDDFKEYM</sequence>
<reference evidence="2 3" key="1">
    <citation type="submission" date="2019-08" db="EMBL/GenBank/DDBJ databases">
        <title>Pedobacter sp. nov., isolated from Han river, South Korea.</title>
        <authorList>
            <person name="Lee D.-H."/>
            <person name="Kim Y.-S."/>
            <person name="Hwang E.-M."/>
            <person name="Le Tran T.C."/>
            <person name="Cha C.-J."/>
        </authorList>
    </citation>
    <scope>NUCLEOTIDE SEQUENCE [LARGE SCALE GENOMIC DNA]</scope>
    <source>
        <strain evidence="2 3">CJ43</strain>
    </source>
</reference>
<accession>A0A5C0VN02</accession>
<evidence type="ECO:0000313" key="3">
    <source>
        <dbReference type="Proteomes" id="UP000323653"/>
    </source>
</evidence>
<feature type="domain" description="DUF2281" evidence="1">
    <location>
        <begin position="4"/>
        <end position="28"/>
    </location>
</feature>